<feature type="coiled-coil region" evidence="3">
    <location>
        <begin position="81"/>
        <end position="132"/>
    </location>
</feature>
<dbReference type="CDD" id="cd00201">
    <property type="entry name" value="WW"/>
    <property type="match status" value="1"/>
</dbReference>
<dbReference type="PANTHER" id="PTHR15546:SF2">
    <property type="entry name" value="DDT DOMAIN-CONTAINING PROTEIN DDB_G0282237"/>
    <property type="match status" value="1"/>
</dbReference>
<keyword evidence="3" id="KW-0175">Coiled coil</keyword>
<evidence type="ECO:0000256" key="4">
    <source>
        <dbReference type="SAM" id="MobiDB-lite"/>
    </source>
</evidence>
<evidence type="ECO:0000256" key="2">
    <source>
        <dbReference type="ARBA" id="ARBA00023242"/>
    </source>
</evidence>
<dbReference type="InterPro" id="IPR053271">
    <property type="entry name" value="DDT_domain"/>
</dbReference>
<dbReference type="InterPro" id="IPR001202">
    <property type="entry name" value="WW_dom"/>
</dbReference>
<dbReference type="PANTHER" id="PTHR15546">
    <property type="entry name" value="BROMODOMAIN ADJACENT TO ZINC FINGER DOMAIN, 2A"/>
    <property type="match status" value="1"/>
</dbReference>
<sequence length="587" mass="67279">MMKQGSASNSNGYDALESEGDVRPDRGVLPSLDELLVMLRNTWEYALLSFDAKLRLSMWLCDQAMDTQSARSLLSMRQDELKQITKNEEQALKEDQKIEKELDSKLSSCKDKSEEKEALVQAKKDHEAKKKERVQNYIVNQQANAIRLEPIGLDRFYNRYWLMNVLVETSGWLLVEHASSGQWGYYSDPSEVKMLIYSLDPRGCRENELCRNLRAQKSHIVSTMLRVRNEAIELVQKYRNITQRTPESIARMEAEINEKILSTEKLLEAARVSADDWGEAHAEDGKVYYYHKETRETTWDLPEPKGKVQTIEAELTKLQEKKGHVHEGSSDEEETTIKYDLVDDAVLSVLAKQTVATEMEQFKVPRESKSVNESNDNAKVASKQMLEQDVIQIQFEKSISLGVLYRTVELFSLLLTVEQQTIGPSVNIIYSPKQEKWLRGGRDDWLDQIENIVGETSKFRGKAYNPDSTSDGEEDETPLKALVGKDRGKLVGKLISDTKDAMRRLYRQYVGSPYNVDHVKAQEAVVRAVRHEFRWNRALDRATTFSQLGLLEAQLRHILGIKSDAKFNRAAKSTYTILIKAQQIPIY</sequence>
<reference evidence="6" key="1">
    <citation type="submission" date="2021-01" db="EMBL/GenBank/DDBJ databases">
        <authorList>
            <person name="Corre E."/>
            <person name="Pelletier E."/>
            <person name="Niang G."/>
            <person name="Scheremetjew M."/>
            <person name="Finn R."/>
            <person name="Kale V."/>
            <person name="Holt S."/>
            <person name="Cochrane G."/>
            <person name="Meng A."/>
            <person name="Brown T."/>
            <person name="Cohen L."/>
        </authorList>
    </citation>
    <scope>NUCLEOTIDE SEQUENCE</scope>
    <source>
        <strain evidence="6">GSBS06</strain>
    </source>
</reference>
<dbReference type="EMBL" id="HBIN01005728">
    <property type="protein sequence ID" value="CAE0433842.1"/>
    <property type="molecule type" value="Transcribed_RNA"/>
</dbReference>
<proteinExistence type="predicted"/>
<organism evidence="6">
    <name type="scientific">Aplanochytrium stocchinoi</name>
    <dbReference type="NCBI Taxonomy" id="215587"/>
    <lineage>
        <taxon>Eukaryota</taxon>
        <taxon>Sar</taxon>
        <taxon>Stramenopiles</taxon>
        <taxon>Bigyra</taxon>
        <taxon>Labyrinthulomycetes</taxon>
        <taxon>Thraustochytrida</taxon>
        <taxon>Thraustochytriidae</taxon>
        <taxon>Aplanochytrium</taxon>
    </lineage>
</organism>
<dbReference type="Pfam" id="PF15613">
    <property type="entry name" value="WSD"/>
    <property type="match status" value="1"/>
</dbReference>
<name>A0A7S3LLG8_9STRA</name>
<feature type="compositionally biased region" description="Polar residues" evidence="4">
    <location>
        <begin position="1"/>
        <end position="12"/>
    </location>
</feature>
<evidence type="ECO:0000259" key="5">
    <source>
        <dbReference type="PROSITE" id="PS50020"/>
    </source>
</evidence>
<gene>
    <name evidence="6" type="ORF">ASTO00021_LOCUS4157</name>
</gene>
<dbReference type="Gene3D" id="2.20.70.10">
    <property type="match status" value="1"/>
</dbReference>
<dbReference type="GO" id="GO:0005634">
    <property type="term" value="C:nucleus"/>
    <property type="evidence" value="ECO:0007669"/>
    <property type="project" value="UniProtKB-SubCell"/>
</dbReference>
<evidence type="ECO:0000256" key="3">
    <source>
        <dbReference type="SAM" id="Coils"/>
    </source>
</evidence>
<evidence type="ECO:0000313" key="6">
    <source>
        <dbReference type="EMBL" id="CAE0433842.1"/>
    </source>
</evidence>
<protein>
    <recommendedName>
        <fullName evidence="5">WW domain-containing protein</fullName>
    </recommendedName>
</protein>
<evidence type="ECO:0000256" key="1">
    <source>
        <dbReference type="ARBA" id="ARBA00004123"/>
    </source>
</evidence>
<dbReference type="Pfam" id="PF00397">
    <property type="entry name" value="WW"/>
    <property type="match status" value="1"/>
</dbReference>
<dbReference type="SMART" id="SM00456">
    <property type="entry name" value="WW"/>
    <property type="match status" value="1"/>
</dbReference>
<dbReference type="AlphaFoldDB" id="A0A7S3LLG8"/>
<feature type="region of interest" description="Disordered" evidence="4">
    <location>
        <begin position="1"/>
        <end position="24"/>
    </location>
</feature>
<feature type="domain" description="WW" evidence="5">
    <location>
        <begin position="277"/>
        <end position="304"/>
    </location>
</feature>
<accession>A0A7S3LLG8</accession>
<dbReference type="InterPro" id="IPR028941">
    <property type="entry name" value="WHIM2_dom"/>
</dbReference>
<dbReference type="SUPFAM" id="SSF51045">
    <property type="entry name" value="WW domain"/>
    <property type="match status" value="1"/>
</dbReference>
<dbReference type="PROSITE" id="PS50020">
    <property type="entry name" value="WW_DOMAIN_2"/>
    <property type="match status" value="1"/>
</dbReference>
<dbReference type="InterPro" id="IPR036020">
    <property type="entry name" value="WW_dom_sf"/>
</dbReference>
<dbReference type="PROSITE" id="PS01159">
    <property type="entry name" value="WW_DOMAIN_1"/>
    <property type="match status" value="1"/>
</dbReference>
<comment type="subcellular location">
    <subcellularLocation>
        <location evidence="1">Nucleus</location>
    </subcellularLocation>
</comment>
<keyword evidence="2" id="KW-0539">Nucleus</keyword>